<proteinExistence type="predicted"/>
<dbReference type="HOGENOM" id="CLU_1933790_0_0_10"/>
<dbReference type="EMBL" id="AGXN01000012">
    <property type="protein sequence ID" value="EIY96765.1"/>
    <property type="molecule type" value="Genomic_DNA"/>
</dbReference>
<dbReference type="AlphaFoldDB" id="A0A0E2AS97"/>
<sequence>MSQNINDYLLYFHSGGNLNNKFSSAICEMESDLGRDTKIVYVFISDVIDCDSDFPLWVFSENSIIRIQYNDRTREYLIIPKNAISNIVLKFSHKSTSVEFEYSGTPYSLIAHAQRNKNLLAEICNSVFNI</sequence>
<dbReference type="Proteomes" id="UP000003879">
    <property type="component" value="Unassembled WGS sequence"/>
</dbReference>
<organism evidence="1 2">
    <name type="scientific">Bacteroides fragilis CL07T12C05</name>
    <dbReference type="NCBI Taxonomy" id="997883"/>
    <lineage>
        <taxon>Bacteria</taxon>
        <taxon>Pseudomonadati</taxon>
        <taxon>Bacteroidota</taxon>
        <taxon>Bacteroidia</taxon>
        <taxon>Bacteroidales</taxon>
        <taxon>Bacteroidaceae</taxon>
        <taxon>Bacteroides</taxon>
    </lineage>
</organism>
<evidence type="ECO:0000313" key="2">
    <source>
        <dbReference type="Proteomes" id="UP000003879"/>
    </source>
</evidence>
<protein>
    <submittedName>
        <fullName evidence="1">Uncharacterized protein</fullName>
    </submittedName>
</protein>
<comment type="caution">
    <text evidence="1">The sequence shown here is derived from an EMBL/GenBank/DDBJ whole genome shotgun (WGS) entry which is preliminary data.</text>
</comment>
<reference evidence="1 2" key="1">
    <citation type="submission" date="2012-02" db="EMBL/GenBank/DDBJ databases">
        <title>The Genome Sequence of Bacteroides fragilis CL07T12C05.</title>
        <authorList>
            <consortium name="The Broad Institute Genome Sequencing Platform"/>
            <person name="Earl A."/>
            <person name="Ward D."/>
            <person name="Feldgarden M."/>
            <person name="Gevers D."/>
            <person name="Zitomersky N.L."/>
            <person name="Coyne M.J."/>
            <person name="Comstock L.E."/>
            <person name="Young S.K."/>
            <person name="Zeng Q."/>
            <person name="Gargeya S."/>
            <person name="Fitzgerald M."/>
            <person name="Haas B."/>
            <person name="Abouelleil A."/>
            <person name="Alvarado L."/>
            <person name="Arachchi H.M."/>
            <person name="Berlin A."/>
            <person name="Chapman S.B."/>
            <person name="Gearin G."/>
            <person name="Goldberg J."/>
            <person name="Griggs A."/>
            <person name="Gujja S."/>
            <person name="Hansen M."/>
            <person name="Heiman D."/>
            <person name="Howarth C."/>
            <person name="Larimer J."/>
            <person name="Lui A."/>
            <person name="MacDonald P.J.P."/>
            <person name="McCowen C."/>
            <person name="Montmayeur A."/>
            <person name="Murphy C."/>
            <person name="Neiman D."/>
            <person name="Pearson M."/>
            <person name="Priest M."/>
            <person name="Roberts A."/>
            <person name="Saif S."/>
            <person name="Shea T."/>
            <person name="Sisk P."/>
            <person name="Stolte C."/>
            <person name="Sykes S."/>
            <person name="Wortman J."/>
            <person name="Nusbaum C."/>
            <person name="Birren B."/>
        </authorList>
    </citation>
    <scope>NUCLEOTIDE SEQUENCE [LARGE SCALE GENOMIC DNA]</scope>
    <source>
        <strain evidence="1 2">CL07T12C05</strain>
    </source>
</reference>
<name>A0A0E2AS97_BACFG</name>
<gene>
    <name evidence="1" type="ORF">HMPREF1056_02653</name>
</gene>
<evidence type="ECO:0000313" key="1">
    <source>
        <dbReference type="EMBL" id="EIY96765.1"/>
    </source>
</evidence>
<accession>A0A0E2AS97</accession>
<dbReference type="RefSeq" id="WP_005793640.1">
    <property type="nucleotide sequence ID" value="NZ_JH724215.1"/>
</dbReference>